<feature type="chain" id="PRO_5035997284" evidence="4">
    <location>
        <begin position="20"/>
        <end position="714"/>
    </location>
</feature>
<proteinExistence type="predicted"/>
<dbReference type="RefSeq" id="WP_007210933.1">
    <property type="nucleotide sequence ID" value="NZ_CP012801.1"/>
</dbReference>
<dbReference type="InterPro" id="IPR029486">
    <property type="entry name" value="GH97_N"/>
</dbReference>
<evidence type="ECO:0000313" key="12">
    <source>
        <dbReference type="Proteomes" id="UP000325055"/>
    </source>
</evidence>
<keyword evidence="8" id="KW-0378">Hydrolase</keyword>
<reference evidence="8 11" key="1">
    <citation type="journal article" date="2015" name="Science">
        <title>Genetic determinants of in vivo fitness and diet responsiveness in multiple human gut Bacteroides.</title>
        <authorList>
            <person name="Wu M."/>
            <person name="McNulty N.P."/>
            <person name="Rodionov D.A."/>
            <person name="Khoroshkin M.S."/>
            <person name="Griffin N.W."/>
            <person name="Cheng J."/>
            <person name="Latreille P."/>
            <person name="Kerstetter R.A."/>
            <person name="Terrapon N."/>
            <person name="Henrissat B."/>
            <person name="Osterman A.L."/>
            <person name="Gordon J.I."/>
        </authorList>
    </citation>
    <scope>NUCLEOTIDE SEQUENCE [LARGE SCALE GENOMIC DNA]</scope>
    <source>
        <strain evidence="8 11">WH2</strain>
    </source>
</reference>
<dbReference type="InterPro" id="IPR014718">
    <property type="entry name" value="GH-type_carb-bd"/>
</dbReference>
<dbReference type="GO" id="GO:0004557">
    <property type="term" value="F:alpha-galactosidase activity"/>
    <property type="evidence" value="ECO:0007669"/>
    <property type="project" value="UniProtKB-EC"/>
</dbReference>
<dbReference type="InterPro" id="IPR052720">
    <property type="entry name" value="Glycosyl_hydrolase_97"/>
</dbReference>
<dbReference type="EMBL" id="VVYW01000005">
    <property type="protein sequence ID" value="KAA5409952.1"/>
    <property type="molecule type" value="Genomic_DNA"/>
</dbReference>
<evidence type="ECO:0000256" key="4">
    <source>
        <dbReference type="SAM" id="SignalP"/>
    </source>
</evidence>
<evidence type="ECO:0000256" key="1">
    <source>
        <dbReference type="ARBA" id="ARBA00001913"/>
    </source>
</evidence>
<dbReference type="AlphaFoldDB" id="A0A0P0GP15"/>
<evidence type="ECO:0000256" key="2">
    <source>
        <dbReference type="ARBA" id="ARBA00011245"/>
    </source>
</evidence>
<dbReference type="EC" id="3.2.1.22" evidence="8"/>
<dbReference type="GO" id="GO:0030246">
    <property type="term" value="F:carbohydrate binding"/>
    <property type="evidence" value="ECO:0007669"/>
    <property type="project" value="InterPro"/>
</dbReference>
<dbReference type="InterPro" id="IPR029483">
    <property type="entry name" value="GH97_C"/>
</dbReference>
<protein>
    <submittedName>
        <fullName evidence="9">Glycoside hydrolase family 97 protein</fullName>
    </submittedName>
    <submittedName>
        <fullName evidence="8">Retaining alpha-galactosidase</fullName>
        <ecNumber evidence="8">3.2.1.22</ecNumber>
    </submittedName>
</protein>
<feature type="domain" description="Glycosyl-hydrolase 97 N-terminal" evidence="6">
    <location>
        <begin position="22"/>
        <end position="288"/>
    </location>
</feature>
<dbReference type="KEGG" id="bcel:BcellWH2_02435"/>
<sequence length="714" mass="81582">MKHSLFIAFFLCLGSFASAQQLTSPDGNLSLEFMEQADGVPAYRLDYKGKPVLTSGRLGLLTEEADLTRGFKQTNLERASVDNYWNPVWGEYNRVRNHYNEMTVTLEQPETGRILNIRFRLFNDGLGFRYELPLQRKMNYLTVKDEVTEFNLTGNHKAFCIPGDYDTNEFAYTTAPLSDIAVDMEKRIAKKSYESKAEGGLTVQTPLMMKSEDGIYLNIHEAALVDYAGMLLNVDDKQFKLSAHLTPDKLGKKGYLQLPVLSPWRTVIVSDDARDILASQLIYNLNEPCQYEDTSWIRPMKFVGVWWEMFTGEGKTWAYSDFYQAKPGITDYAKLKPNGHHPANTAHVKEYIDFASAHGIDGILVEGWNEGWEDWASYRKDRQFLFNKAYPDFDVKELQRYAKEKGVQMVMHHETAANAADYERQLDEAFQFMVDNGYHAVKTGYVGYIIPRNEYHSSQWMNNHYIHVARRAADYKVMVNSHEAVRPTGLCRTYPNWLAQESARGGEFETMGGNDPDHTCILPFTRLKGGPMDYTPGIFETRLSYYNGEKPNERVHTTLVKQMALYMTMPSPIQMVADLPSNYARFPDAFRFIEDVAVDWDNSWYLEAEPGDYITVARKAKGKNEWFVGGITDENSRTATIPFSWLPEGKQYIATIYEDGKDADWDTNPQSYRIRKVVVTPKSVLKQKLAASGGVAISIKEADKAEMKGLKTIR</sequence>
<dbReference type="SUPFAM" id="SSF51445">
    <property type="entry name" value="(Trans)glycosidases"/>
    <property type="match status" value="1"/>
</dbReference>
<evidence type="ECO:0000313" key="11">
    <source>
        <dbReference type="Proteomes" id="UP000061809"/>
    </source>
</evidence>
<dbReference type="InterPro" id="IPR019563">
    <property type="entry name" value="GH97_catalytic"/>
</dbReference>
<evidence type="ECO:0000259" key="5">
    <source>
        <dbReference type="Pfam" id="PF10566"/>
    </source>
</evidence>
<dbReference type="Pfam" id="PF14508">
    <property type="entry name" value="GH97_N"/>
    <property type="match status" value="1"/>
</dbReference>
<keyword evidence="4" id="KW-0732">Signal</keyword>
<dbReference type="EMBL" id="VVYX01000009">
    <property type="protein sequence ID" value="KAA5419985.1"/>
    <property type="molecule type" value="Genomic_DNA"/>
</dbReference>
<dbReference type="Gene3D" id="2.70.98.10">
    <property type="match status" value="1"/>
</dbReference>
<accession>A0A0P0GP15</accession>
<dbReference type="Pfam" id="PF10566">
    <property type="entry name" value="Glyco_hydro_97"/>
    <property type="match status" value="1"/>
</dbReference>
<feature type="domain" description="Glycosyl-hydrolase 97 catalytic" evidence="5">
    <location>
        <begin position="306"/>
        <end position="503"/>
    </location>
</feature>
<organism evidence="8 11">
    <name type="scientific">Bacteroides cellulosilyticus</name>
    <dbReference type="NCBI Taxonomy" id="246787"/>
    <lineage>
        <taxon>Bacteria</taxon>
        <taxon>Pseudomonadati</taxon>
        <taxon>Bacteroidota</taxon>
        <taxon>Bacteroidia</taxon>
        <taxon>Bacteroidales</taxon>
        <taxon>Bacteroidaceae</taxon>
        <taxon>Bacteroides</taxon>
    </lineage>
</organism>
<dbReference type="Proteomes" id="UP000061809">
    <property type="component" value="Chromosome"/>
</dbReference>
<dbReference type="EMBL" id="CP012801">
    <property type="protein sequence ID" value="ALJ59674.1"/>
    <property type="molecule type" value="Genomic_DNA"/>
</dbReference>
<feature type="domain" description="Glycosyl-hydrolase 97 C-terminal oligomerisation" evidence="7">
    <location>
        <begin position="599"/>
        <end position="700"/>
    </location>
</feature>
<dbReference type="PATRIC" id="fig|246787.4.peg.2504"/>
<feature type="signal peptide" evidence="4">
    <location>
        <begin position="1"/>
        <end position="19"/>
    </location>
</feature>
<name>A0A0P0GP15_9BACE</name>
<reference evidence="12 13" key="2">
    <citation type="journal article" date="2019" name="Nat. Med.">
        <title>A library of human gut bacterial isolates paired with longitudinal multiomics data enables mechanistic microbiome research.</title>
        <authorList>
            <person name="Poyet M."/>
            <person name="Groussin M."/>
            <person name="Gibbons S.M."/>
            <person name="Avila-Pacheco J."/>
            <person name="Jiang X."/>
            <person name="Kearney S.M."/>
            <person name="Perrotta A.R."/>
            <person name="Berdy B."/>
            <person name="Zhao S."/>
            <person name="Lieberman T.D."/>
            <person name="Swanson P.K."/>
            <person name="Smith M."/>
            <person name="Roesemann S."/>
            <person name="Alexander J.E."/>
            <person name="Rich S.A."/>
            <person name="Livny J."/>
            <person name="Vlamakis H."/>
            <person name="Clish C."/>
            <person name="Bullock K."/>
            <person name="Deik A."/>
            <person name="Scott J."/>
            <person name="Pierce K.A."/>
            <person name="Xavier R.J."/>
            <person name="Alm E.J."/>
        </authorList>
    </citation>
    <scope>NUCLEOTIDE SEQUENCE [LARGE SCALE GENOMIC DNA]</scope>
    <source>
        <strain evidence="9 12">BIOML-A7</strain>
        <strain evidence="10 13">BIOML-A8</strain>
    </source>
</reference>
<gene>
    <name evidence="8" type="ORF">BcellWH2_02435</name>
    <name evidence="9" type="ORF">F2Y86_07120</name>
    <name evidence="10" type="ORF">F2Y87_08535</name>
</gene>
<dbReference type="Gene3D" id="3.20.20.70">
    <property type="entry name" value="Aldolase class I"/>
    <property type="match status" value="1"/>
</dbReference>
<evidence type="ECO:0000259" key="6">
    <source>
        <dbReference type="Pfam" id="PF14508"/>
    </source>
</evidence>
<dbReference type="Proteomes" id="UP000325055">
    <property type="component" value="Unassembled WGS sequence"/>
</dbReference>
<dbReference type="Proteomes" id="UP000482653">
    <property type="component" value="Unassembled WGS sequence"/>
</dbReference>
<dbReference type="InterPro" id="IPR017853">
    <property type="entry name" value="GH"/>
</dbReference>
<keyword evidence="3" id="KW-0106">Calcium</keyword>
<dbReference type="PANTHER" id="PTHR35803">
    <property type="entry name" value="GLUCAN 1,4-ALPHA-GLUCOSIDASE SUSB-RELATED"/>
    <property type="match status" value="1"/>
</dbReference>
<evidence type="ECO:0000259" key="7">
    <source>
        <dbReference type="Pfam" id="PF14509"/>
    </source>
</evidence>
<evidence type="ECO:0000313" key="10">
    <source>
        <dbReference type="EMBL" id="KAA5419985.1"/>
    </source>
</evidence>
<dbReference type="Pfam" id="PF14509">
    <property type="entry name" value="GH97_C"/>
    <property type="match status" value="1"/>
</dbReference>
<evidence type="ECO:0000313" key="13">
    <source>
        <dbReference type="Proteomes" id="UP000482653"/>
    </source>
</evidence>
<comment type="subunit">
    <text evidence="2">Monomer.</text>
</comment>
<keyword evidence="8" id="KW-0326">Glycosidase</keyword>
<evidence type="ECO:0000313" key="9">
    <source>
        <dbReference type="EMBL" id="KAA5409952.1"/>
    </source>
</evidence>
<evidence type="ECO:0000313" key="8">
    <source>
        <dbReference type="EMBL" id="ALJ59674.1"/>
    </source>
</evidence>
<dbReference type="InterPro" id="IPR013785">
    <property type="entry name" value="Aldolase_TIM"/>
</dbReference>
<evidence type="ECO:0000256" key="3">
    <source>
        <dbReference type="ARBA" id="ARBA00022837"/>
    </source>
</evidence>
<dbReference type="PANTHER" id="PTHR35803:SF1">
    <property type="entry name" value="GLUCAN 1,4-ALPHA-GLUCOSIDASE SUSB"/>
    <property type="match status" value="1"/>
</dbReference>
<comment type="cofactor">
    <cofactor evidence="1">
        <name>Ca(2+)</name>
        <dbReference type="ChEBI" id="CHEBI:29108"/>
    </cofactor>
</comment>